<evidence type="ECO:0000313" key="1">
    <source>
        <dbReference type="EMBL" id="GBB94886.1"/>
    </source>
</evidence>
<sequence>MPKLITAYFYRRNAETVINSRRSIVEVLIGVLIHEPDFSERSAGRITIYEPDINERNARRIGIHEPVFEKILPDELYELVFE</sequence>
<keyword evidence="2" id="KW-1185">Reference proteome</keyword>
<comment type="caution">
    <text evidence="1">The sequence shown here is derived from an EMBL/GenBank/DDBJ whole genome shotgun (WGS) entry which is preliminary data.</text>
</comment>
<dbReference type="EMBL" id="BEXD01001593">
    <property type="protein sequence ID" value="GBB94886.1"/>
    <property type="molecule type" value="Genomic_DNA"/>
</dbReference>
<accession>A0A2Z6RRR2</accession>
<organism evidence="1 2">
    <name type="scientific">Rhizophagus clarus</name>
    <dbReference type="NCBI Taxonomy" id="94130"/>
    <lineage>
        <taxon>Eukaryota</taxon>
        <taxon>Fungi</taxon>
        <taxon>Fungi incertae sedis</taxon>
        <taxon>Mucoromycota</taxon>
        <taxon>Glomeromycotina</taxon>
        <taxon>Glomeromycetes</taxon>
        <taxon>Glomerales</taxon>
        <taxon>Glomeraceae</taxon>
        <taxon>Rhizophagus</taxon>
    </lineage>
</organism>
<evidence type="ECO:0000313" key="2">
    <source>
        <dbReference type="Proteomes" id="UP000247702"/>
    </source>
</evidence>
<dbReference type="AlphaFoldDB" id="A0A2Z6RRR2"/>
<proteinExistence type="predicted"/>
<protein>
    <submittedName>
        <fullName evidence="1">Uncharacterized protein</fullName>
    </submittedName>
</protein>
<reference evidence="1 2" key="1">
    <citation type="submission" date="2017-11" db="EMBL/GenBank/DDBJ databases">
        <title>The genome of Rhizophagus clarus HR1 reveals common genetic basis of auxotrophy among arbuscular mycorrhizal fungi.</title>
        <authorList>
            <person name="Kobayashi Y."/>
        </authorList>
    </citation>
    <scope>NUCLEOTIDE SEQUENCE [LARGE SCALE GENOMIC DNA]</scope>
    <source>
        <strain evidence="1 2">HR1</strain>
    </source>
</reference>
<gene>
    <name evidence="1" type="ORF">RclHR1_24310002</name>
</gene>
<name>A0A2Z6RRR2_9GLOM</name>
<dbReference type="Proteomes" id="UP000247702">
    <property type="component" value="Unassembled WGS sequence"/>
</dbReference>